<dbReference type="PROSITE" id="PS00045">
    <property type="entry name" value="HISTONE_LIKE"/>
    <property type="match status" value="1"/>
</dbReference>
<dbReference type="SUPFAM" id="SSF47729">
    <property type="entry name" value="IHF-like DNA-binding proteins"/>
    <property type="match status" value="1"/>
</dbReference>
<dbReference type="InterPro" id="IPR020816">
    <property type="entry name" value="Histone-like_DNA-bd_CS"/>
</dbReference>
<dbReference type="Gene3D" id="4.10.520.10">
    <property type="entry name" value="IHF-like DNA-binding proteins"/>
    <property type="match status" value="1"/>
</dbReference>
<reference evidence="5 6" key="1">
    <citation type="submission" date="2013-04" db="EMBL/GenBank/DDBJ databases">
        <title>The Genome Sequence of Parabacteroides goldsteinii DSM 19448.</title>
        <authorList>
            <consortium name="The Broad Institute Genomics Platform"/>
            <person name="Earl A."/>
            <person name="Ward D."/>
            <person name="Feldgarden M."/>
            <person name="Gevers D."/>
            <person name="Martens E."/>
            <person name="Sakamoto M."/>
            <person name="Benno Y."/>
            <person name="Song Y."/>
            <person name="Liu C."/>
            <person name="Lee J."/>
            <person name="Bolanos M."/>
            <person name="Vaisanen M.L."/>
            <person name="Finegold S.M."/>
            <person name="Walker B."/>
            <person name="Young S."/>
            <person name="Zeng Q."/>
            <person name="Gargeya S."/>
            <person name="Fitzgerald M."/>
            <person name="Haas B."/>
            <person name="Abouelleil A."/>
            <person name="Allen A.W."/>
            <person name="Alvarado L."/>
            <person name="Arachchi H.M."/>
            <person name="Berlin A.M."/>
            <person name="Chapman S.B."/>
            <person name="Gainer-Dewar J."/>
            <person name="Goldberg J."/>
            <person name="Griggs A."/>
            <person name="Gujja S."/>
            <person name="Hansen M."/>
            <person name="Howarth C."/>
            <person name="Imamovic A."/>
            <person name="Ireland A."/>
            <person name="Larimer J."/>
            <person name="McCowan C."/>
            <person name="Murphy C."/>
            <person name="Pearson M."/>
            <person name="Poon T.W."/>
            <person name="Priest M."/>
            <person name="Roberts A."/>
            <person name="Saif S."/>
            <person name="Shea T."/>
            <person name="Sisk P."/>
            <person name="Sykes S."/>
            <person name="Wortman J."/>
            <person name="Nusbaum C."/>
            <person name="Birren B."/>
        </authorList>
    </citation>
    <scope>NUCLEOTIDE SEQUENCE [LARGE SCALE GENOMIC DNA]</scope>
    <source>
        <strain evidence="5 6">DSM 19448</strain>
    </source>
</reference>
<dbReference type="EMBL" id="AQHV01000001">
    <property type="protein sequence ID" value="KKB60094.1"/>
    <property type="molecule type" value="Genomic_DNA"/>
</dbReference>
<dbReference type="RefSeq" id="WP_007657564.1">
    <property type="nucleotide sequence ID" value="NZ_KQ033912.1"/>
</dbReference>
<keyword evidence="2" id="KW-0226">DNA condensation</keyword>
<evidence type="ECO:0000256" key="2">
    <source>
        <dbReference type="ARBA" id="ARBA00023067"/>
    </source>
</evidence>
<dbReference type="PATRIC" id="fig|927665.4.peg.372"/>
<dbReference type="PRINTS" id="PR01727">
    <property type="entry name" value="DNABINDINGHU"/>
</dbReference>
<comment type="caution">
    <text evidence="5">The sequence shown here is derived from an EMBL/GenBank/DDBJ whole genome shotgun (WGS) entry which is preliminary data.</text>
</comment>
<dbReference type="GO" id="GO:0005829">
    <property type="term" value="C:cytosol"/>
    <property type="evidence" value="ECO:0007669"/>
    <property type="project" value="TreeGrafter"/>
</dbReference>
<evidence type="ECO:0008006" key="7">
    <source>
        <dbReference type="Google" id="ProtNLM"/>
    </source>
</evidence>
<dbReference type="GO" id="GO:0003677">
    <property type="term" value="F:DNA binding"/>
    <property type="evidence" value="ECO:0007669"/>
    <property type="project" value="UniProtKB-KW"/>
</dbReference>
<proteinExistence type="inferred from homology"/>
<evidence type="ECO:0000313" key="6">
    <source>
        <dbReference type="Proteomes" id="UP000033047"/>
    </source>
</evidence>
<dbReference type="InterPro" id="IPR000119">
    <property type="entry name" value="Hist_DNA-bd"/>
</dbReference>
<keyword evidence="3" id="KW-0238">DNA-binding</keyword>
<organism evidence="5 6">
    <name type="scientific">Parabacteroides goldsteinii DSM 19448 = WAL 12034</name>
    <dbReference type="NCBI Taxonomy" id="927665"/>
    <lineage>
        <taxon>Bacteria</taxon>
        <taxon>Pseudomonadati</taxon>
        <taxon>Bacteroidota</taxon>
        <taxon>Bacteroidia</taxon>
        <taxon>Bacteroidales</taxon>
        <taxon>Tannerellaceae</taxon>
        <taxon>Parabacteroides</taxon>
    </lineage>
</organism>
<evidence type="ECO:0000256" key="4">
    <source>
        <dbReference type="RuleBase" id="RU003939"/>
    </source>
</evidence>
<dbReference type="PANTHER" id="PTHR33175">
    <property type="entry name" value="DNA-BINDING PROTEIN HU"/>
    <property type="match status" value="1"/>
</dbReference>
<dbReference type="HOGENOM" id="CLU_105066_3_3_10"/>
<dbReference type="CDD" id="cd13832">
    <property type="entry name" value="IHF"/>
    <property type="match status" value="1"/>
</dbReference>
<evidence type="ECO:0000256" key="3">
    <source>
        <dbReference type="ARBA" id="ARBA00023125"/>
    </source>
</evidence>
<dbReference type="GO" id="GO:0030261">
    <property type="term" value="P:chromosome condensation"/>
    <property type="evidence" value="ECO:0007669"/>
    <property type="project" value="UniProtKB-KW"/>
</dbReference>
<dbReference type="PANTHER" id="PTHR33175:SF3">
    <property type="entry name" value="DNA-BINDING PROTEIN HU-BETA"/>
    <property type="match status" value="1"/>
</dbReference>
<accession>A0A0F5JQV8</accession>
<dbReference type="AlphaFoldDB" id="A0A0F5JQV8"/>
<dbReference type="SMART" id="SM00411">
    <property type="entry name" value="BHL"/>
    <property type="match status" value="1"/>
</dbReference>
<comment type="similarity">
    <text evidence="1 4">Belongs to the bacterial histone-like protein family.</text>
</comment>
<gene>
    <name evidence="5" type="ORF">HMPREF1535_00369</name>
</gene>
<protein>
    <recommendedName>
        <fullName evidence="7">HU family DNA-binding protein</fullName>
    </recommendedName>
</protein>
<dbReference type="Pfam" id="PF00216">
    <property type="entry name" value="Bac_DNA_binding"/>
    <property type="match status" value="1"/>
</dbReference>
<sequence length="91" mass="9965">MNKSKLIGQIAADTGMTRAAIKAVLNSFIDNTTEALQEGDTVVFQGFGTFLPWEQTERPARNPQTGEPVMIKPRTSVKFRAGSDLIKALNK</sequence>
<dbReference type="InterPro" id="IPR010992">
    <property type="entry name" value="IHF-like_DNA-bd_dom_sf"/>
</dbReference>
<name>A0A0F5JQV8_9BACT</name>
<evidence type="ECO:0000256" key="1">
    <source>
        <dbReference type="ARBA" id="ARBA00010529"/>
    </source>
</evidence>
<evidence type="ECO:0000313" key="5">
    <source>
        <dbReference type="EMBL" id="KKB60094.1"/>
    </source>
</evidence>
<dbReference type="GO" id="GO:0030527">
    <property type="term" value="F:structural constituent of chromatin"/>
    <property type="evidence" value="ECO:0007669"/>
    <property type="project" value="InterPro"/>
</dbReference>
<dbReference type="Proteomes" id="UP000033047">
    <property type="component" value="Unassembled WGS sequence"/>
</dbReference>